<dbReference type="Gramene" id="rna40339">
    <property type="protein sequence ID" value="RHN45912.1"/>
    <property type="gene ID" value="gene40339"/>
</dbReference>
<dbReference type="Proteomes" id="UP000265566">
    <property type="component" value="Chromosome 7"/>
</dbReference>
<organism evidence="1">
    <name type="scientific">Medicago truncatula</name>
    <name type="common">Barrel medic</name>
    <name type="synonym">Medicago tribuloides</name>
    <dbReference type="NCBI Taxonomy" id="3880"/>
    <lineage>
        <taxon>Eukaryota</taxon>
        <taxon>Viridiplantae</taxon>
        <taxon>Streptophyta</taxon>
        <taxon>Embryophyta</taxon>
        <taxon>Tracheophyta</taxon>
        <taxon>Spermatophyta</taxon>
        <taxon>Magnoliopsida</taxon>
        <taxon>eudicotyledons</taxon>
        <taxon>Gunneridae</taxon>
        <taxon>Pentapetalae</taxon>
        <taxon>rosids</taxon>
        <taxon>fabids</taxon>
        <taxon>Fabales</taxon>
        <taxon>Fabaceae</taxon>
        <taxon>Papilionoideae</taxon>
        <taxon>50 kb inversion clade</taxon>
        <taxon>NPAAA clade</taxon>
        <taxon>Hologalegina</taxon>
        <taxon>IRL clade</taxon>
        <taxon>Trifolieae</taxon>
        <taxon>Medicago</taxon>
    </lineage>
</organism>
<accession>A0A396GXU1</accession>
<gene>
    <name evidence="1" type="ORF">MtrunA17_Chr7g0236581</name>
</gene>
<dbReference type="AlphaFoldDB" id="A0A396GXU1"/>
<dbReference type="EMBL" id="PSQE01000007">
    <property type="protein sequence ID" value="RHN45912.1"/>
    <property type="molecule type" value="Genomic_DNA"/>
</dbReference>
<protein>
    <submittedName>
        <fullName evidence="1">Uncharacterized protein</fullName>
    </submittedName>
</protein>
<name>A0A396GXU1_MEDTR</name>
<sequence>MSFYSFSLEIVFKLGFVPHYISFAINQHFNKNLHSKTITLQYSSPNFSSVSDSILNQ</sequence>
<reference evidence="1" key="1">
    <citation type="journal article" date="2018" name="Nat. Plants">
        <title>Whole-genome landscape of Medicago truncatula symbiotic genes.</title>
        <authorList>
            <person name="Pecrix Y."/>
            <person name="Gamas P."/>
            <person name="Carrere S."/>
        </authorList>
    </citation>
    <scope>NUCLEOTIDE SEQUENCE</scope>
    <source>
        <tissue evidence="1">Leaves</tissue>
    </source>
</reference>
<evidence type="ECO:0000313" key="1">
    <source>
        <dbReference type="EMBL" id="RHN45912.1"/>
    </source>
</evidence>
<proteinExistence type="predicted"/>
<comment type="caution">
    <text evidence="1">The sequence shown here is derived from an EMBL/GenBank/DDBJ whole genome shotgun (WGS) entry which is preliminary data.</text>
</comment>